<dbReference type="Pfam" id="PF07542">
    <property type="entry name" value="ATP12"/>
    <property type="match status" value="1"/>
</dbReference>
<gene>
    <name evidence="4" type="ORF">SHM7688_00367</name>
</gene>
<dbReference type="PANTHER" id="PTHR21013:SF10">
    <property type="entry name" value="ATP SYNTHASE MITOCHONDRIAL F1 COMPLEX ASSEMBLY FACTOR 2"/>
    <property type="match status" value="1"/>
</dbReference>
<dbReference type="GO" id="GO:0043461">
    <property type="term" value="P:proton-transporting ATP synthase complex assembly"/>
    <property type="evidence" value="ECO:0007669"/>
    <property type="project" value="InterPro"/>
</dbReference>
<proteinExistence type="inferred from homology"/>
<protein>
    <submittedName>
        <fullName evidence="4">ATP12 chaperone protein</fullName>
    </submittedName>
</protein>
<comment type="similarity">
    <text evidence="1">Belongs to the ATP12 family.</text>
</comment>
<dbReference type="PANTHER" id="PTHR21013">
    <property type="entry name" value="ATP SYNTHASE MITOCHONDRIAL F1 COMPLEX ASSEMBLY FACTOR 2/ATP12 PROTEIN, MITOCHONDRIAL PRECURSOR"/>
    <property type="match status" value="1"/>
</dbReference>
<dbReference type="Gene3D" id="1.10.3580.10">
    <property type="entry name" value="ATP12 ATPase"/>
    <property type="match status" value="1"/>
</dbReference>
<name>A0A0P1F944_9RHOB</name>
<dbReference type="InterPro" id="IPR011419">
    <property type="entry name" value="ATP12_ATP_synth-F1-assembly"/>
</dbReference>
<dbReference type="Gene3D" id="3.30.2180.10">
    <property type="entry name" value="ATP12-like"/>
    <property type="match status" value="1"/>
</dbReference>
<dbReference type="EMBL" id="CYPW01000004">
    <property type="protein sequence ID" value="CUH50936.1"/>
    <property type="molecule type" value="Genomic_DNA"/>
</dbReference>
<dbReference type="InterPro" id="IPR042272">
    <property type="entry name" value="ATP12_ATP_synth-F1-assembly_N"/>
</dbReference>
<reference evidence="4 5" key="1">
    <citation type="submission" date="2015-09" db="EMBL/GenBank/DDBJ databases">
        <authorList>
            <consortium name="Swine Surveillance"/>
        </authorList>
    </citation>
    <scope>NUCLEOTIDE SEQUENCE [LARGE SCALE GENOMIC DNA]</scope>
    <source>
        <strain evidence="4 5">CECT 7688</strain>
    </source>
</reference>
<dbReference type="InterPro" id="IPR023335">
    <property type="entry name" value="ATP12_ortho_dom_sf"/>
</dbReference>
<evidence type="ECO:0000256" key="3">
    <source>
        <dbReference type="ARBA" id="ARBA00023186"/>
    </source>
</evidence>
<accession>A0A0P1F944</accession>
<organism evidence="4 5">
    <name type="scientific">Shimia marina</name>
    <dbReference type="NCBI Taxonomy" id="321267"/>
    <lineage>
        <taxon>Bacteria</taxon>
        <taxon>Pseudomonadati</taxon>
        <taxon>Pseudomonadota</taxon>
        <taxon>Alphaproteobacteria</taxon>
        <taxon>Rhodobacterales</taxon>
        <taxon>Roseobacteraceae</taxon>
    </lineage>
</organism>
<evidence type="ECO:0000256" key="2">
    <source>
        <dbReference type="ARBA" id="ARBA00022946"/>
    </source>
</evidence>
<keyword evidence="5" id="KW-1185">Reference proteome</keyword>
<evidence type="ECO:0000256" key="1">
    <source>
        <dbReference type="ARBA" id="ARBA00008231"/>
    </source>
</evidence>
<dbReference type="Proteomes" id="UP000054823">
    <property type="component" value="Unassembled WGS sequence"/>
</dbReference>
<keyword evidence="3" id="KW-0143">Chaperone</keyword>
<evidence type="ECO:0000313" key="4">
    <source>
        <dbReference type="EMBL" id="CUH50936.1"/>
    </source>
</evidence>
<dbReference type="SUPFAM" id="SSF160909">
    <property type="entry name" value="ATP12-like"/>
    <property type="match status" value="1"/>
</dbReference>
<evidence type="ECO:0000313" key="5">
    <source>
        <dbReference type="Proteomes" id="UP000054823"/>
    </source>
</evidence>
<keyword evidence="2" id="KW-0809">Transit peptide</keyword>
<dbReference type="STRING" id="321267.SHM7688_00367"/>
<dbReference type="AlphaFoldDB" id="A0A0P1F944"/>
<sequence>MMSGWAKKRFWKETSWQAVDGGFGVFLDGRAVKTPAKAALVVPTEAMAQAMAAEWEAQEGEIDPTTMPVTRAANAAIDKVAVQHAEVADMLAEYGGSDLLCYRATSPAELIARQAEAWDPLLLWAAEELGAQLTSVAGVMFQPQDEGALELLRQEVHGFDNFELAAFHDLVGISGSLILGFAAARDFMDIDALWELSRVDERWQEEQWGRDEEAAVEAGKKFEAFTNAYAFFKMAKT</sequence>